<dbReference type="InParanoid" id="K5VMT6"/>
<dbReference type="EMBL" id="JH931559">
    <property type="protein sequence ID" value="EKM48005.1"/>
    <property type="molecule type" value="Genomic_DNA"/>
</dbReference>
<keyword evidence="3" id="KW-1185">Reference proteome</keyword>
<sequence>MLPNNTRATSPVLPATTSRLASIAWLDHWLETTNGPASDAPPGLRGIAQRDRVDMSDLHAEREEKRDLLDAELFDSASDHDGYATESDVEENGQSSDDESGYDGDGDSDGAHGQLLPVCRRVSSPLEHREYRVVSPPPTFLQNRALARSSLGQPSHVLEHSGQVSRDYDIRRGTRTAVFTVGQFASNRLTTNTAGQGAALSRNNHLQYDAPSGRADRVSTPLATSSYRNAPVTENQRGKKRAREVEEIKEEEVDEKPRKRHAADKENVAAGPSEYDDDDHDHESRRPQRSTVRPSFCHPSRYVENRDRLRVAGAANMSAAAPATPVAPPASMPAAPVAAPIPAVAVPAAQPVQGAFIVIPPAPVYLPPIFQVLADLPNPPYNIVLPPIIAHQPPRRAVSYPYTQAWV</sequence>
<reference evidence="2 3" key="1">
    <citation type="journal article" date="2012" name="BMC Genomics">
        <title>Comparative genomics of the white-rot fungi, Phanerochaete carnosa and P. chrysosporium, to elucidate the genetic basis of the distinct wood types they colonize.</title>
        <authorList>
            <person name="Suzuki H."/>
            <person name="MacDonald J."/>
            <person name="Syed K."/>
            <person name="Salamov A."/>
            <person name="Hori C."/>
            <person name="Aerts A."/>
            <person name="Henrissat B."/>
            <person name="Wiebenga A."/>
            <person name="vanKuyk P.A."/>
            <person name="Barry K."/>
            <person name="Lindquist E."/>
            <person name="LaButti K."/>
            <person name="Lapidus A."/>
            <person name="Lucas S."/>
            <person name="Coutinho P."/>
            <person name="Gong Y."/>
            <person name="Samejima M."/>
            <person name="Mahadevan R."/>
            <person name="Abou-Zaid M."/>
            <person name="de Vries R.P."/>
            <person name="Igarashi K."/>
            <person name="Yadav J.S."/>
            <person name="Grigoriev I.V."/>
            <person name="Master E.R."/>
        </authorList>
    </citation>
    <scope>NUCLEOTIDE SEQUENCE [LARGE SCALE GENOMIC DNA]</scope>
    <source>
        <strain evidence="2 3">HHB-10118-sp</strain>
    </source>
</reference>
<feature type="region of interest" description="Disordered" evidence="1">
    <location>
        <begin position="195"/>
        <end position="303"/>
    </location>
</feature>
<protein>
    <submittedName>
        <fullName evidence="2">Uncharacterized protein</fullName>
    </submittedName>
</protein>
<dbReference type="AlphaFoldDB" id="K5VMT6"/>
<feature type="region of interest" description="Disordered" evidence="1">
    <location>
        <begin position="78"/>
        <end position="114"/>
    </location>
</feature>
<dbReference type="GeneID" id="18912146"/>
<name>K5VMT6_PHACS</name>
<feature type="compositionally biased region" description="Polar residues" evidence="1">
    <location>
        <begin position="221"/>
        <end position="235"/>
    </location>
</feature>
<dbReference type="RefSeq" id="XP_007403443.1">
    <property type="nucleotide sequence ID" value="XM_007403381.1"/>
</dbReference>
<feature type="compositionally biased region" description="Polar residues" evidence="1">
    <location>
        <begin position="195"/>
        <end position="206"/>
    </location>
</feature>
<accession>K5VMT6</accession>
<dbReference type="KEGG" id="pco:PHACADRAFT_203379"/>
<gene>
    <name evidence="2" type="ORF">PHACADRAFT_203379</name>
</gene>
<feature type="compositionally biased region" description="Acidic residues" evidence="1">
    <location>
        <begin position="87"/>
        <end position="108"/>
    </location>
</feature>
<dbReference type="Proteomes" id="UP000008370">
    <property type="component" value="Unassembled WGS sequence"/>
</dbReference>
<evidence type="ECO:0000313" key="2">
    <source>
        <dbReference type="EMBL" id="EKM48005.1"/>
    </source>
</evidence>
<organism evidence="2 3">
    <name type="scientific">Phanerochaete carnosa (strain HHB-10118-sp)</name>
    <name type="common">White-rot fungus</name>
    <name type="synonym">Peniophora carnosa</name>
    <dbReference type="NCBI Taxonomy" id="650164"/>
    <lineage>
        <taxon>Eukaryota</taxon>
        <taxon>Fungi</taxon>
        <taxon>Dikarya</taxon>
        <taxon>Basidiomycota</taxon>
        <taxon>Agaricomycotina</taxon>
        <taxon>Agaricomycetes</taxon>
        <taxon>Polyporales</taxon>
        <taxon>Phanerochaetaceae</taxon>
        <taxon>Phanerochaete</taxon>
    </lineage>
</organism>
<proteinExistence type="predicted"/>
<dbReference type="HOGENOM" id="CLU_647428_0_0_1"/>
<evidence type="ECO:0000256" key="1">
    <source>
        <dbReference type="SAM" id="MobiDB-lite"/>
    </source>
</evidence>
<evidence type="ECO:0000313" key="3">
    <source>
        <dbReference type="Proteomes" id="UP000008370"/>
    </source>
</evidence>